<organism evidence="2 3">
    <name type="scientific">Glycine soja</name>
    <name type="common">Wild soybean</name>
    <dbReference type="NCBI Taxonomy" id="3848"/>
    <lineage>
        <taxon>Eukaryota</taxon>
        <taxon>Viridiplantae</taxon>
        <taxon>Streptophyta</taxon>
        <taxon>Embryophyta</taxon>
        <taxon>Tracheophyta</taxon>
        <taxon>Spermatophyta</taxon>
        <taxon>Magnoliopsida</taxon>
        <taxon>eudicotyledons</taxon>
        <taxon>Gunneridae</taxon>
        <taxon>Pentapetalae</taxon>
        <taxon>rosids</taxon>
        <taxon>fabids</taxon>
        <taxon>Fabales</taxon>
        <taxon>Fabaceae</taxon>
        <taxon>Papilionoideae</taxon>
        <taxon>50 kb inversion clade</taxon>
        <taxon>NPAAA clade</taxon>
        <taxon>indigoferoid/millettioid clade</taxon>
        <taxon>Phaseoleae</taxon>
        <taxon>Glycine</taxon>
        <taxon>Glycine subgen. Soja</taxon>
    </lineage>
</organism>
<keyword evidence="3" id="KW-1185">Reference proteome</keyword>
<feature type="coiled-coil region" evidence="1">
    <location>
        <begin position="7"/>
        <end position="34"/>
    </location>
</feature>
<name>A0A445FVN6_GLYSO</name>
<evidence type="ECO:0000313" key="3">
    <source>
        <dbReference type="Proteomes" id="UP000289340"/>
    </source>
</evidence>
<dbReference type="AlphaFoldDB" id="A0A445FVN6"/>
<reference evidence="2 3" key="1">
    <citation type="submission" date="2018-09" db="EMBL/GenBank/DDBJ databases">
        <title>A high-quality reference genome of wild soybean provides a powerful tool to mine soybean genomes.</title>
        <authorList>
            <person name="Xie M."/>
            <person name="Chung C.Y.L."/>
            <person name="Li M.-W."/>
            <person name="Wong F.-L."/>
            <person name="Chan T.-F."/>
            <person name="Lam H.-M."/>
        </authorList>
    </citation>
    <scope>NUCLEOTIDE SEQUENCE [LARGE SCALE GENOMIC DNA]</scope>
    <source>
        <strain evidence="3">cv. W05</strain>
        <tissue evidence="2">Hypocotyl of etiolated seedlings</tissue>
    </source>
</reference>
<evidence type="ECO:0000256" key="1">
    <source>
        <dbReference type="SAM" id="Coils"/>
    </source>
</evidence>
<dbReference type="Proteomes" id="UP000289340">
    <property type="component" value="Chromosome 18"/>
</dbReference>
<keyword evidence="1" id="KW-0175">Coiled coil</keyword>
<dbReference type="EMBL" id="QZWG01000018">
    <property type="protein sequence ID" value="RZB52998.1"/>
    <property type="molecule type" value="Genomic_DNA"/>
</dbReference>
<sequence length="362" mass="41037">MAPTKANKEVDEALQAITAQLEVLQTQLENKQQLQDSRRLHLQQSMDSRQEALQTFLANLKEQLTVQQPSPPPFMLASFYMKCDALSWFKWMSRNCQFSDWPSFTCFLELCFGQSSYTNHRAELFKLRQTCSVFDYPTSFEKLCNRVIGLKPESTLNCFISGLQPEIRHELAVFHPSSISHAISLAKLIEDKLKDNHSKPYRSTNFHSSTASRETPHVTITQPLSTIPIKSVPSTYIQECWAQGLCYYCDEKFVAGFKCDNGRFLLLIEDNEDILIHSYNISFTFVAEEASEPFHLQLSSHALLGQPSPKSLKFQGCIGGLAVMAKEEKVQVTDDSLSEADLLSEWHLLSEAYSSLSGLENP</sequence>
<comment type="caution">
    <text evidence="2">The sequence shown here is derived from an EMBL/GenBank/DDBJ whole genome shotgun (WGS) entry which is preliminary data.</text>
</comment>
<evidence type="ECO:0008006" key="4">
    <source>
        <dbReference type="Google" id="ProtNLM"/>
    </source>
</evidence>
<gene>
    <name evidence="2" type="ORF">D0Y65_049166</name>
</gene>
<accession>A0A445FVN6</accession>
<evidence type="ECO:0000313" key="2">
    <source>
        <dbReference type="EMBL" id="RZB52998.1"/>
    </source>
</evidence>
<protein>
    <recommendedName>
        <fullName evidence="4">Retrotransposon gag domain-containing protein</fullName>
    </recommendedName>
</protein>
<proteinExistence type="predicted"/>